<evidence type="ECO:0000256" key="1">
    <source>
        <dbReference type="ARBA" id="ARBA00004571"/>
    </source>
</evidence>
<dbReference type="AlphaFoldDB" id="D4GCS9"/>
<keyword evidence="13 14" id="KW-0998">Cell outer membrane</keyword>
<dbReference type="GO" id="GO:0038023">
    <property type="term" value="F:signaling receptor activity"/>
    <property type="evidence" value="ECO:0007669"/>
    <property type="project" value="InterPro"/>
</dbReference>
<dbReference type="FunFam" id="2.40.170.20:FF:000005">
    <property type="entry name" value="TonB-dependent siderophore receptor"/>
    <property type="match status" value="1"/>
</dbReference>
<dbReference type="Pfam" id="PF07715">
    <property type="entry name" value="Plug"/>
    <property type="match status" value="1"/>
</dbReference>
<evidence type="ECO:0000256" key="8">
    <source>
        <dbReference type="ARBA" id="ARBA00023004"/>
    </source>
</evidence>
<keyword evidence="5" id="KW-0410">Iron transport</keyword>
<keyword evidence="6 14" id="KW-0812">Transmembrane</keyword>
<evidence type="ECO:0000313" key="20">
    <source>
        <dbReference type="Proteomes" id="UP000001702"/>
    </source>
</evidence>
<evidence type="ECO:0000256" key="16">
    <source>
        <dbReference type="RuleBase" id="RU003357"/>
    </source>
</evidence>
<evidence type="ECO:0000259" key="17">
    <source>
        <dbReference type="Pfam" id="PF00593"/>
    </source>
</evidence>
<keyword evidence="11 14" id="KW-0472">Membrane</keyword>
<proteinExistence type="inferred from homology"/>
<dbReference type="InterPro" id="IPR010917">
    <property type="entry name" value="TonB_rcpt_CS"/>
</dbReference>
<evidence type="ECO:0000256" key="11">
    <source>
        <dbReference type="ARBA" id="ARBA00023136"/>
    </source>
</evidence>
<reference evidence="19 20" key="1">
    <citation type="journal article" date="2010" name="J. Bacteriol.">
        <title>Genome sequence of Pantoea ananatis LMG20103, the causative agent of Eucalyptus blight and dieback.</title>
        <authorList>
            <person name="De Maayer P."/>
            <person name="Chan W.Y."/>
            <person name="Venter S.N."/>
            <person name="Toth I.K."/>
            <person name="Birch P.R."/>
            <person name="Joubert F."/>
            <person name="Coutinho T.A."/>
        </authorList>
    </citation>
    <scope>NUCLEOTIDE SEQUENCE [LARGE SCALE GENOMIC DNA]</scope>
    <source>
        <strain evidence="19 20">LMG 20103</strain>
    </source>
</reference>
<dbReference type="GO" id="GO:0015891">
    <property type="term" value="P:siderophore transport"/>
    <property type="evidence" value="ECO:0007669"/>
    <property type="project" value="InterPro"/>
</dbReference>
<evidence type="ECO:0000256" key="3">
    <source>
        <dbReference type="ARBA" id="ARBA00022448"/>
    </source>
</evidence>
<evidence type="ECO:0000256" key="15">
    <source>
        <dbReference type="PROSITE-ProRule" id="PRU10144"/>
    </source>
</evidence>
<evidence type="ECO:0000256" key="10">
    <source>
        <dbReference type="ARBA" id="ARBA00023077"/>
    </source>
</evidence>
<dbReference type="STRING" id="706191.PANA_1585"/>
<comment type="subcellular location">
    <subcellularLocation>
        <location evidence="1 14">Cell outer membrane</location>
        <topology evidence="1 14">Multi-pass membrane protein</topology>
    </subcellularLocation>
</comment>
<dbReference type="KEGG" id="pam:PANA_1585"/>
<dbReference type="eggNOG" id="COG4773">
    <property type="taxonomic scope" value="Bacteria"/>
</dbReference>
<dbReference type="InterPro" id="IPR037066">
    <property type="entry name" value="Plug_dom_sf"/>
</dbReference>
<dbReference type="CDD" id="cd01347">
    <property type="entry name" value="ligand_gated_channel"/>
    <property type="match status" value="1"/>
</dbReference>
<evidence type="ECO:0000256" key="9">
    <source>
        <dbReference type="ARBA" id="ARBA00023065"/>
    </source>
</evidence>
<dbReference type="FunFam" id="2.170.130.10:FF:000001">
    <property type="entry name" value="Catecholate siderophore TonB-dependent receptor"/>
    <property type="match status" value="1"/>
</dbReference>
<dbReference type="SUPFAM" id="SSF56935">
    <property type="entry name" value="Porins"/>
    <property type="match status" value="1"/>
</dbReference>
<dbReference type="PROSITE" id="PS01156">
    <property type="entry name" value="TONB_DEPENDENT_REC_2"/>
    <property type="match status" value="1"/>
</dbReference>
<keyword evidence="12" id="KW-0675">Receptor</keyword>
<evidence type="ECO:0000256" key="6">
    <source>
        <dbReference type="ARBA" id="ARBA00022692"/>
    </source>
</evidence>
<dbReference type="InterPro" id="IPR000531">
    <property type="entry name" value="Beta-barrel_TonB"/>
</dbReference>
<dbReference type="EMBL" id="CP001875">
    <property type="protein sequence ID" value="ADD76752.1"/>
    <property type="molecule type" value="Genomic_DNA"/>
</dbReference>
<dbReference type="NCBIfam" id="NF007465">
    <property type="entry name" value="PRK10044.1"/>
    <property type="match status" value="1"/>
</dbReference>
<evidence type="ECO:0000256" key="5">
    <source>
        <dbReference type="ARBA" id="ARBA00022496"/>
    </source>
</evidence>
<evidence type="ECO:0000256" key="13">
    <source>
        <dbReference type="ARBA" id="ARBA00023237"/>
    </source>
</evidence>
<organism evidence="19 20">
    <name type="scientific">Pantoea ananatis (strain LMG 20103)</name>
    <dbReference type="NCBI Taxonomy" id="706191"/>
    <lineage>
        <taxon>Bacteria</taxon>
        <taxon>Pseudomonadati</taxon>
        <taxon>Pseudomonadota</taxon>
        <taxon>Gammaproteobacteria</taxon>
        <taxon>Enterobacterales</taxon>
        <taxon>Erwiniaceae</taxon>
        <taxon>Pantoea</taxon>
    </lineage>
</organism>
<dbReference type="InterPro" id="IPR039426">
    <property type="entry name" value="TonB-dep_rcpt-like"/>
</dbReference>
<dbReference type="Gene3D" id="2.40.170.20">
    <property type="entry name" value="TonB-dependent receptor, beta-barrel domain"/>
    <property type="match status" value="1"/>
</dbReference>
<evidence type="ECO:0000259" key="18">
    <source>
        <dbReference type="Pfam" id="PF07715"/>
    </source>
</evidence>
<protein>
    <submittedName>
        <fullName evidence="19">FhuA</fullName>
    </submittedName>
</protein>
<keyword evidence="10 16" id="KW-0798">TonB box</keyword>
<dbReference type="HOGENOM" id="CLU_008287_9_0_6"/>
<feature type="domain" description="TonB-dependent receptor-like beta-barrel" evidence="17">
    <location>
        <begin position="277"/>
        <end position="716"/>
    </location>
</feature>
<keyword evidence="4 14" id="KW-1134">Transmembrane beta strand</keyword>
<comment type="similarity">
    <text evidence="2 14 16">Belongs to the TonB-dependent receptor family.</text>
</comment>
<feature type="short sequence motif" description="TonB C-terminal box" evidence="15">
    <location>
        <begin position="730"/>
        <end position="747"/>
    </location>
</feature>
<gene>
    <name evidence="19" type="primary">fhuA</name>
    <name evidence="19" type="ordered locus">PANA_1585</name>
</gene>
<evidence type="ECO:0000256" key="7">
    <source>
        <dbReference type="ARBA" id="ARBA00022729"/>
    </source>
</evidence>
<dbReference type="Pfam" id="PF00593">
    <property type="entry name" value="TonB_dep_Rec_b-barrel"/>
    <property type="match status" value="1"/>
</dbReference>
<dbReference type="Gene3D" id="2.170.130.10">
    <property type="entry name" value="TonB-dependent receptor, plug domain"/>
    <property type="match status" value="1"/>
</dbReference>
<feature type="domain" description="TonB-dependent receptor plug" evidence="18">
    <location>
        <begin position="101"/>
        <end position="204"/>
    </location>
</feature>
<keyword evidence="9" id="KW-0406">Ion transport</keyword>
<evidence type="ECO:0000256" key="2">
    <source>
        <dbReference type="ARBA" id="ARBA00009810"/>
    </source>
</evidence>
<dbReference type="InterPro" id="IPR012910">
    <property type="entry name" value="Plug_dom"/>
</dbReference>
<keyword evidence="3 14" id="KW-0813">Transport</keyword>
<evidence type="ECO:0000256" key="12">
    <source>
        <dbReference type="ARBA" id="ARBA00023170"/>
    </source>
</evidence>
<sequence length="747" mass="83018">MSNLALIRFSEMYFIKPRRVHTDMKVRRALIPRSCAVMLSALMSSLSFPALSADSAVAATKQNTLTVTSEGETPPEENAWGPVGSVVAKRSATATKTDTPLRKTPQSITVVTREEMDLLDPPTLKDAFRYAADVMVDSRGSVSGFNSVNIRGFSQISDNIYLDGLKLQADSFTSFQVDPYMLERAELLRGPASVLYGLSEPGGVIALVSKRPTPQTIREVQFKTGNHNLFQTGFDFGGAVDDDEKLTYRLTGVASDQDQQQTGEKAKRYSLAPSFTWRPDDKTQFTFLSSFLDEPNIGWFGYLPKDGTVTSGAGGKLPTSFNDGEPGYNKISRKQKLVGYTFEHQINDNWTVRQNLRYGTVDMDYRTIYGSSVSPFDPSFLTRGALAAKEHLSSFAMDTQVQNKFSTGNTDHTLLMGIDYRRTRNDVWQALGLASSLNLVNPVYGNTAVQYFGYRSQVDRLEQTGLYLQDQAEWNHWLLTLGGRYDWSEADSVNRLNNNSASKQDDNEFTWRGGLNYLFDNGLSPFISYSESFLPTAGADYTGKMFRASRAKQYEAGIKYIPDGKLISATLSLFQITKDKNLTSDPEHILYSVQNGELRSRGIELETKAALTENVDIIGSYSYTDAEYTKDTSYEGNRPAEIPKNMAALWGNYTFHETALSGLTLGLGSRYVGSTEGDNANSFKVKPYTIWNAVIQYDLSRFNLPGSSIGLNVNNLFDKNYVAGCYATTACFYGAERQITATATLRF</sequence>
<accession>D4GCS9</accession>
<dbReference type="InterPro" id="IPR010105">
    <property type="entry name" value="TonB_sidphr_rcpt"/>
</dbReference>
<dbReference type="PANTHER" id="PTHR32552">
    <property type="entry name" value="FERRICHROME IRON RECEPTOR-RELATED"/>
    <property type="match status" value="1"/>
</dbReference>
<dbReference type="PROSITE" id="PS52016">
    <property type="entry name" value="TONB_DEPENDENT_REC_3"/>
    <property type="match status" value="1"/>
</dbReference>
<dbReference type="GO" id="GO:0015344">
    <property type="term" value="F:siderophore uptake transmembrane transporter activity"/>
    <property type="evidence" value="ECO:0007669"/>
    <property type="project" value="UniProtKB-ARBA"/>
</dbReference>
<evidence type="ECO:0000256" key="4">
    <source>
        <dbReference type="ARBA" id="ARBA00022452"/>
    </source>
</evidence>
<dbReference type="InterPro" id="IPR036942">
    <property type="entry name" value="Beta-barrel_TonB_sf"/>
</dbReference>
<keyword evidence="7" id="KW-0732">Signal</keyword>
<dbReference type="PANTHER" id="PTHR32552:SF68">
    <property type="entry name" value="FERRICHROME OUTER MEMBRANE TRANSPORTER_PHAGE RECEPTOR"/>
    <property type="match status" value="1"/>
</dbReference>
<evidence type="ECO:0000313" key="19">
    <source>
        <dbReference type="EMBL" id="ADD76752.1"/>
    </source>
</evidence>
<evidence type="ECO:0000256" key="14">
    <source>
        <dbReference type="PROSITE-ProRule" id="PRU01360"/>
    </source>
</evidence>
<keyword evidence="8" id="KW-0408">Iron</keyword>
<dbReference type="NCBIfam" id="TIGR01783">
    <property type="entry name" value="TonB-siderophor"/>
    <property type="match status" value="1"/>
</dbReference>
<dbReference type="GO" id="GO:0009279">
    <property type="term" value="C:cell outer membrane"/>
    <property type="evidence" value="ECO:0007669"/>
    <property type="project" value="UniProtKB-SubCell"/>
</dbReference>
<dbReference type="Proteomes" id="UP000001702">
    <property type="component" value="Chromosome"/>
</dbReference>
<name>D4GCS9_PANAM</name>
<keyword evidence="20" id="KW-1185">Reference proteome</keyword>